<dbReference type="AlphaFoldDB" id="A0A1H6SFL3"/>
<organism evidence="3 4">
    <name type="scientific">Sharpea azabuensis</name>
    <dbReference type="NCBI Taxonomy" id="322505"/>
    <lineage>
        <taxon>Bacteria</taxon>
        <taxon>Bacillati</taxon>
        <taxon>Bacillota</taxon>
        <taxon>Erysipelotrichia</taxon>
        <taxon>Erysipelotrichales</taxon>
        <taxon>Coprobacillaceae</taxon>
        <taxon>Sharpea</taxon>
    </lineage>
</organism>
<evidence type="ECO:0000313" key="3">
    <source>
        <dbReference type="EMBL" id="SEI66719.1"/>
    </source>
</evidence>
<keyword evidence="4" id="KW-1185">Reference proteome</keyword>
<evidence type="ECO:0000313" key="4">
    <source>
        <dbReference type="Proteomes" id="UP000183028"/>
    </source>
</evidence>
<dbReference type="Proteomes" id="UP000183028">
    <property type="component" value="Unassembled WGS sequence"/>
</dbReference>
<feature type="compositionally biased region" description="Polar residues" evidence="2">
    <location>
        <begin position="133"/>
        <end position="143"/>
    </location>
</feature>
<gene>
    <name evidence="3" type="ORF">SAMN04487834_101543</name>
</gene>
<feature type="compositionally biased region" description="Basic and acidic residues" evidence="2">
    <location>
        <begin position="123"/>
        <end position="132"/>
    </location>
</feature>
<dbReference type="EMBL" id="FNYK01000015">
    <property type="protein sequence ID" value="SEI66719.1"/>
    <property type="molecule type" value="Genomic_DNA"/>
</dbReference>
<keyword evidence="1" id="KW-0175">Coiled coil</keyword>
<feature type="coiled-coil region" evidence="1">
    <location>
        <begin position="38"/>
        <end position="65"/>
    </location>
</feature>
<dbReference type="RefSeq" id="WP_074731761.1">
    <property type="nucleotide sequence ID" value="NZ_FNYK01000015.1"/>
</dbReference>
<accession>A0A1H6SFL3</accession>
<name>A0A1H6SFL3_9FIRM</name>
<sequence length="143" mass="16540">MKVYSLRVNEEAMVRFKELATANKKLHSELFSEMLDVYENKINACEALESTIRGLESQMKQLQALMTFNYEYTTLLVKSSAELQDIKSHGNQEMSKYVNGVSVYRRHLYRKLGIHEDGSILENAHDEDRNKNDMTQANGKDTE</sequence>
<reference evidence="4" key="1">
    <citation type="submission" date="2016-10" db="EMBL/GenBank/DDBJ databases">
        <authorList>
            <person name="Varghese N."/>
        </authorList>
    </citation>
    <scope>NUCLEOTIDE SEQUENCE [LARGE SCALE GENOMIC DNA]</scope>
    <source>
        <strain evidence="4">DSM 20406</strain>
    </source>
</reference>
<protein>
    <submittedName>
        <fullName evidence="3">Uncharacterized protein</fullName>
    </submittedName>
</protein>
<proteinExistence type="predicted"/>
<evidence type="ECO:0000256" key="2">
    <source>
        <dbReference type="SAM" id="MobiDB-lite"/>
    </source>
</evidence>
<feature type="region of interest" description="Disordered" evidence="2">
    <location>
        <begin position="123"/>
        <end position="143"/>
    </location>
</feature>
<evidence type="ECO:0000256" key="1">
    <source>
        <dbReference type="SAM" id="Coils"/>
    </source>
</evidence>